<evidence type="ECO:0000259" key="1">
    <source>
        <dbReference type="Pfam" id="PF07238"/>
    </source>
</evidence>
<dbReference type="AlphaFoldDB" id="A0A5B8LS99"/>
<keyword evidence="3" id="KW-1185">Reference proteome</keyword>
<sequence>MQEAVVSARPGRHDDVRYIGALNGCYTLSERRDTDGVAPVYACRLCSISPHQAVLVAPVIGRVGEAVAAHFKDFGLLRTRVAREMTTGFALDIDLDDEGRDKLAAKIRWRKQNATSHAPDKREYPRILPRLPRSVLTLADGKHLPCFVIDISRSGAAISASVLPGCGTPLAVGSMIGRVVRRLDIGFAVAFTEIYPQDQLEERLSAPPSEIPAA</sequence>
<accession>A0A5B8LS99</accession>
<organism evidence="2 3">
    <name type="scientific">Devosia ginsengisoli</name>
    <dbReference type="NCBI Taxonomy" id="400770"/>
    <lineage>
        <taxon>Bacteria</taxon>
        <taxon>Pseudomonadati</taxon>
        <taxon>Pseudomonadota</taxon>
        <taxon>Alphaproteobacteria</taxon>
        <taxon>Hyphomicrobiales</taxon>
        <taxon>Devosiaceae</taxon>
        <taxon>Devosia</taxon>
    </lineage>
</organism>
<dbReference type="KEGG" id="dea:FPZ08_06130"/>
<evidence type="ECO:0000313" key="3">
    <source>
        <dbReference type="Proteomes" id="UP000315364"/>
    </source>
</evidence>
<feature type="domain" description="PilZ" evidence="1">
    <location>
        <begin position="120"/>
        <end position="182"/>
    </location>
</feature>
<reference evidence="2 3" key="1">
    <citation type="submission" date="2019-07" db="EMBL/GenBank/DDBJ databases">
        <title>Full genome sequence of Devosia sp. Gsoil 520.</title>
        <authorList>
            <person name="Im W.-T."/>
        </authorList>
    </citation>
    <scope>NUCLEOTIDE SEQUENCE [LARGE SCALE GENOMIC DNA]</scope>
    <source>
        <strain evidence="2 3">Gsoil 520</strain>
    </source>
</reference>
<evidence type="ECO:0000313" key="2">
    <source>
        <dbReference type="EMBL" id="QDZ10362.1"/>
    </source>
</evidence>
<proteinExistence type="predicted"/>
<dbReference type="RefSeq" id="WP_146289159.1">
    <property type="nucleotide sequence ID" value="NZ_CP042304.1"/>
</dbReference>
<dbReference type="OrthoDB" id="7991169at2"/>
<dbReference type="EMBL" id="CP042304">
    <property type="protein sequence ID" value="QDZ10362.1"/>
    <property type="molecule type" value="Genomic_DNA"/>
</dbReference>
<name>A0A5B8LS99_9HYPH</name>
<dbReference type="Pfam" id="PF07238">
    <property type="entry name" value="PilZ"/>
    <property type="match status" value="1"/>
</dbReference>
<protein>
    <submittedName>
        <fullName evidence="2">PilZ domain-containing protein</fullName>
    </submittedName>
</protein>
<dbReference type="InterPro" id="IPR009875">
    <property type="entry name" value="PilZ_domain"/>
</dbReference>
<dbReference type="Proteomes" id="UP000315364">
    <property type="component" value="Chromosome"/>
</dbReference>
<gene>
    <name evidence="2" type="ORF">FPZ08_06130</name>
</gene>
<dbReference type="GO" id="GO:0035438">
    <property type="term" value="F:cyclic-di-GMP binding"/>
    <property type="evidence" value="ECO:0007669"/>
    <property type="project" value="InterPro"/>
</dbReference>
<dbReference type="SUPFAM" id="SSF141371">
    <property type="entry name" value="PilZ domain-like"/>
    <property type="match status" value="1"/>
</dbReference>